<dbReference type="RefSeq" id="WP_207681840.1">
    <property type="nucleotide sequence ID" value="NZ_CP061800.1"/>
</dbReference>
<keyword evidence="2" id="KW-1185">Reference proteome</keyword>
<dbReference type="InterPro" id="IPR010985">
    <property type="entry name" value="Ribbon_hlx_hlx"/>
</dbReference>
<proteinExistence type="predicted"/>
<sequence length="85" mass="10063">MKTVTIYDIDDHVEKVIREKAEKEGMTLNETIKKLLRESLALGQTNEDDHREDFLDLFGVWSADDMREFDHSVRDFDKIDSEDWS</sequence>
<name>A0A975BIP9_9BACT</name>
<protein>
    <submittedName>
        <fullName evidence="1">Ribbon helix-containing</fullName>
    </submittedName>
</protein>
<gene>
    <name evidence="1" type="ORF">dnm_020480</name>
</gene>
<organism evidence="1 2">
    <name type="scientific">Desulfonema magnum</name>
    <dbReference type="NCBI Taxonomy" id="45655"/>
    <lineage>
        <taxon>Bacteria</taxon>
        <taxon>Pseudomonadati</taxon>
        <taxon>Thermodesulfobacteriota</taxon>
        <taxon>Desulfobacteria</taxon>
        <taxon>Desulfobacterales</taxon>
        <taxon>Desulfococcaceae</taxon>
        <taxon>Desulfonema</taxon>
    </lineage>
</organism>
<dbReference type="GO" id="GO:0006355">
    <property type="term" value="P:regulation of DNA-templated transcription"/>
    <property type="evidence" value="ECO:0007669"/>
    <property type="project" value="InterPro"/>
</dbReference>
<accession>A0A975BIP9</accession>
<dbReference type="SUPFAM" id="SSF47598">
    <property type="entry name" value="Ribbon-helix-helix"/>
    <property type="match status" value="1"/>
</dbReference>
<dbReference type="Proteomes" id="UP000663722">
    <property type="component" value="Chromosome"/>
</dbReference>
<dbReference type="EMBL" id="CP061800">
    <property type="protein sequence ID" value="QTA86030.1"/>
    <property type="molecule type" value="Genomic_DNA"/>
</dbReference>
<dbReference type="KEGG" id="dmm:dnm_020480"/>
<dbReference type="AlphaFoldDB" id="A0A975BIP9"/>
<evidence type="ECO:0000313" key="2">
    <source>
        <dbReference type="Proteomes" id="UP000663722"/>
    </source>
</evidence>
<reference evidence="1" key="1">
    <citation type="journal article" date="2021" name="Microb. Physiol.">
        <title>Proteogenomic Insights into the Physiology of Marine, Sulfate-Reducing, Filamentous Desulfonema limicola and Desulfonema magnum.</title>
        <authorList>
            <person name="Schnaars V."/>
            <person name="Wohlbrand L."/>
            <person name="Scheve S."/>
            <person name="Hinrichs C."/>
            <person name="Reinhardt R."/>
            <person name="Rabus R."/>
        </authorList>
    </citation>
    <scope>NUCLEOTIDE SEQUENCE</scope>
    <source>
        <strain evidence="1">4be13</strain>
    </source>
</reference>
<evidence type="ECO:0000313" key="1">
    <source>
        <dbReference type="EMBL" id="QTA86030.1"/>
    </source>
</evidence>